<evidence type="ECO:0000313" key="3">
    <source>
        <dbReference type="Proteomes" id="UP001314903"/>
    </source>
</evidence>
<dbReference type="Pfam" id="PF01541">
    <property type="entry name" value="GIY-YIG"/>
    <property type="match status" value="1"/>
</dbReference>
<dbReference type="InterPro" id="IPR036876">
    <property type="entry name" value="UVR_dom_sf"/>
</dbReference>
<dbReference type="Gene3D" id="3.40.1440.10">
    <property type="entry name" value="GIY-YIG endonuclease"/>
    <property type="match status" value="1"/>
</dbReference>
<dbReference type="EMBL" id="JAGGLI010000008">
    <property type="protein sequence ID" value="MBP2027177.1"/>
    <property type="molecule type" value="Genomic_DNA"/>
</dbReference>
<gene>
    <name evidence="2" type="ORF">J2Z35_000971</name>
</gene>
<dbReference type="PROSITE" id="PS50164">
    <property type="entry name" value="GIY_YIG"/>
    <property type="match status" value="1"/>
</dbReference>
<keyword evidence="3" id="KW-1185">Reference proteome</keyword>
<dbReference type="SUPFAM" id="SSF46600">
    <property type="entry name" value="C-terminal UvrC-binding domain of UvrB"/>
    <property type="match status" value="1"/>
</dbReference>
<dbReference type="CDD" id="cd10434">
    <property type="entry name" value="GIY-YIG_UvrC_Cho"/>
    <property type="match status" value="1"/>
</dbReference>
<name>A0ABS4KHA6_9FIRM</name>
<dbReference type="InterPro" id="IPR047296">
    <property type="entry name" value="GIY-YIG_UvrC_Cho"/>
</dbReference>
<sequence>MTSSKQDIEMLKYEEKDFIKEKLKKIPNSPGVYMMKDRHGGTLYIGKSKNLKSRVRTYFSKGEKPDKIVRMVHNLKDISFIVTDTHLEAQLLECALIKKLKPIYNVQFKNHQNYFYIDIGHDIRKKPLLISFIRTDSNSYGPYRGKGMIYHILKQMENIYPIKRVGEDFDFDFSIFPQKMKEQDFKENKLSLIEILSSEKGNTEFIEKTKEKMMDASTLSRFETAKAYRDIINGISYLYYNNLKAGYKYLDKPTVFGEKIEKGIKVFYIVSGVIILKRVYENIKDDDVKKFIEEGKALTKIRGESKDEKRSLDFRRIVSLELQDNEGKIIFL</sequence>
<reference evidence="2 3" key="1">
    <citation type="submission" date="2021-03" db="EMBL/GenBank/DDBJ databases">
        <title>Genomic Encyclopedia of Type Strains, Phase IV (KMG-IV): sequencing the most valuable type-strain genomes for metagenomic binning, comparative biology and taxonomic classification.</title>
        <authorList>
            <person name="Goeker M."/>
        </authorList>
    </citation>
    <scope>NUCLEOTIDE SEQUENCE [LARGE SCALE GENOMIC DNA]</scope>
    <source>
        <strain evidence="2 3">DSM 27512</strain>
    </source>
</reference>
<organism evidence="2 3">
    <name type="scientific">Acetoanaerobium pronyense</name>
    <dbReference type="NCBI Taxonomy" id="1482736"/>
    <lineage>
        <taxon>Bacteria</taxon>
        <taxon>Bacillati</taxon>
        <taxon>Bacillota</taxon>
        <taxon>Clostridia</taxon>
        <taxon>Peptostreptococcales</taxon>
        <taxon>Filifactoraceae</taxon>
        <taxon>Acetoanaerobium</taxon>
    </lineage>
</organism>
<dbReference type="SMART" id="SM00465">
    <property type="entry name" value="GIYc"/>
    <property type="match status" value="1"/>
</dbReference>
<evidence type="ECO:0000259" key="1">
    <source>
        <dbReference type="PROSITE" id="PS50164"/>
    </source>
</evidence>
<feature type="domain" description="GIY-YIG" evidence="1">
    <location>
        <begin position="28"/>
        <end position="106"/>
    </location>
</feature>
<protein>
    <submittedName>
        <fullName evidence="2">Excinuclease ABC subunit C</fullName>
    </submittedName>
</protein>
<dbReference type="PANTHER" id="PTHR30562">
    <property type="entry name" value="UVRC/OXIDOREDUCTASE"/>
    <property type="match status" value="1"/>
</dbReference>
<proteinExistence type="predicted"/>
<dbReference type="Proteomes" id="UP001314903">
    <property type="component" value="Unassembled WGS sequence"/>
</dbReference>
<evidence type="ECO:0000313" key="2">
    <source>
        <dbReference type="EMBL" id="MBP2027177.1"/>
    </source>
</evidence>
<dbReference type="SUPFAM" id="SSF82771">
    <property type="entry name" value="GIY-YIG endonuclease"/>
    <property type="match status" value="1"/>
</dbReference>
<dbReference type="InterPro" id="IPR050066">
    <property type="entry name" value="UvrABC_protein_C"/>
</dbReference>
<dbReference type="PANTHER" id="PTHR30562:SF1">
    <property type="entry name" value="UVRABC SYSTEM PROTEIN C"/>
    <property type="match status" value="1"/>
</dbReference>
<dbReference type="InterPro" id="IPR035901">
    <property type="entry name" value="GIY-YIG_endonuc_sf"/>
</dbReference>
<comment type="caution">
    <text evidence="2">The sequence shown here is derived from an EMBL/GenBank/DDBJ whole genome shotgun (WGS) entry which is preliminary data.</text>
</comment>
<accession>A0ABS4KHA6</accession>
<dbReference type="InterPro" id="IPR000305">
    <property type="entry name" value="GIY-YIG_endonuc"/>
</dbReference>